<dbReference type="InterPro" id="IPR029001">
    <property type="entry name" value="ITPase-like_fam"/>
</dbReference>
<comment type="cofactor">
    <cofactor evidence="1">
        <name>Mn(2+)</name>
        <dbReference type="ChEBI" id="CHEBI:29035"/>
    </cofactor>
</comment>
<comment type="similarity">
    <text evidence="10">Belongs to the YjjX NTPase family.</text>
</comment>
<gene>
    <name evidence="12" type="ORF">J2Z83_001023</name>
</gene>
<dbReference type="NCBIfam" id="NF002850">
    <property type="entry name" value="PRK03114.1"/>
    <property type="match status" value="1"/>
</dbReference>
<keyword evidence="7 10" id="KW-0464">Manganese</keyword>
<comment type="cofactor">
    <cofactor evidence="10">
        <name>Mg(2+)</name>
        <dbReference type="ChEBI" id="CHEBI:18420"/>
    </cofactor>
    <cofactor evidence="10">
        <name>Mn(2+)</name>
        <dbReference type="ChEBI" id="CHEBI:29035"/>
    </cofactor>
    <text evidence="10">Binds 1 divalent metal cation per subunit; can use either Mg(2+) or Mn(2+).</text>
</comment>
<evidence type="ECO:0000256" key="3">
    <source>
        <dbReference type="ARBA" id="ARBA00022741"/>
    </source>
</evidence>
<keyword evidence="5 10" id="KW-0460">Magnesium</keyword>
<evidence type="ECO:0000313" key="13">
    <source>
        <dbReference type="Proteomes" id="UP001519345"/>
    </source>
</evidence>
<evidence type="ECO:0000256" key="2">
    <source>
        <dbReference type="ARBA" id="ARBA00022723"/>
    </source>
</evidence>
<dbReference type="PANTHER" id="PTHR34699">
    <property type="match status" value="1"/>
</dbReference>
<dbReference type="EC" id="3.6.1.73" evidence="10"/>
<dbReference type="InterPro" id="IPR026533">
    <property type="entry name" value="NTPase/PRRC1"/>
</dbReference>
<evidence type="ECO:0000256" key="6">
    <source>
        <dbReference type="ARBA" id="ARBA00023080"/>
    </source>
</evidence>
<dbReference type="PANTHER" id="PTHR34699:SF2">
    <property type="entry name" value="NON-CANONICAL PURINE NTP PHOSPHATASE_PRRC1 DOMAIN-CONTAINING PROTEIN"/>
    <property type="match status" value="1"/>
</dbReference>
<dbReference type="Gene3D" id="3.90.950.10">
    <property type="match status" value="1"/>
</dbReference>
<reference evidence="12 13" key="1">
    <citation type="submission" date="2021-03" db="EMBL/GenBank/DDBJ databases">
        <title>Genomic Encyclopedia of Type Strains, Phase IV (KMG-IV): sequencing the most valuable type-strain genomes for metagenomic binning, comparative biology and taxonomic classification.</title>
        <authorList>
            <person name="Goeker M."/>
        </authorList>
    </citation>
    <scope>NUCLEOTIDE SEQUENCE [LARGE SCALE GENOMIC DNA]</scope>
    <source>
        <strain evidence="12 13">DSM 25609</strain>
    </source>
</reference>
<dbReference type="SUPFAM" id="SSF52972">
    <property type="entry name" value="ITPase-like"/>
    <property type="match status" value="1"/>
</dbReference>
<keyword evidence="13" id="KW-1185">Reference proteome</keyword>
<comment type="caution">
    <text evidence="12">The sequence shown here is derived from an EMBL/GenBank/DDBJ whole genome shotgun (WGS) entry which is preliminary data.</text>
</comment>
<dbReference type="Proteomes" id="UP001519345">
    <property type="component" value="Unassembled WGS sequence"/>
</dbReference>
<keyword evidence="2 10" id="KW-0479">Metal-binding</keyword>
<evidence type="ECO:0000256" key="5">
    <source>
        <dbReference type="ARBA" id="ARBA00022842"/>
    </source>
</evidence>
<name>A0ABS4IDB4_9BACI</name>
<keyword evidence="4 10" id="KW-0378">Hydrolase</keyword>
<keyword evidence="3 10" id="KW-0547">Nucleotide-binding</keyword>
<evidence type="ECO:0000256" key="4">
    <source>
        <dbReference type="ARBA" id="ARBA00022801"/>
    </source>
</evidence>
<dbReference type="Pfam" id="PF01931">
    <property type="entry name" value="NTPase_I-T"/>
    <property type="match status" value="1"/>
</dbReference>
<proteinExistence type="inferred from homology"/>
<evidence type="ECO:0000313" key="12">
    <source>
        <dbReference type="EMBL" id="MBP1968929.1"/>
    </source>
</evidence>
<sequence>MTISVGSKNPTKIEAVKEVFPKKRVTGVEVPSNVSDQPFSDKETRKGAINRAFQCVNFNLSTIGIGLEGGVMYVDNQLYLCNWGALVTNTGEVYTASGARIMLPKAIDEQLRNGMELGDVMDRYAMKEEVRKKEGAIGIFTNDLISRQEMFAHVVKLLRGQWEFWEEQKRKRPFSNVQTGAPRNEIR</sequence>
<dbReference type="RefSeq" id="WP_209462142.1">
    <property type="nucleotide sequence ID" value="NZ_CP110224.1"/>
</dbReference>
<evidence type="ECO:0000259" key="11">
    <source>
        <dbReference type="Pfam" id="PF01931"/>
    </source>
</evidence>
<comment type="caution">
    <text evidence="10">Lacks conserved residue(s) required for the propagation of feature annotation.</text>
</comment>
<dbReference type="InterPro" id="IPR050299">
    <property type="entry name" value="YjjX_NTPase"/>
</dbReference>
<comment type="function">
    <text evidence="10">Phosphatase that hydrolyzes non-canonical purine nucleotides such as XTP and ITP to their respective diphosphate derivatives. Probably excludes non-canonical purines from DNA/RNA precursor pool, thus preventing their incorporation into DNA/RNA and avoiding chromosomal lesions.</text>
</comment>
<comment type="catalytic activity">
    <reaction evidence="9 10">
        <text>XTP + H2O = XDP + phosphate + H(+)</text>
        <dbReference type="Rhea" id="RHEA:28406"/>
        <dbReference type="ChEBI" id="CHEBI:15377"/>
        <dbReference type="ChEBI" id="CHEBI:15378"/>
        <dbReference type="ChEBI" id="CHEBI:43474"/>
        <dbReference type="ChEBI" id="CHEBI:59884"/>
        <dbReference type="ChEBI" id="CHEBI:61314"/>
        <dbReference type="EC" id="3.6.1.73"/>
    </reaction>
</comment>
<evidence type="ECO:0000256" key="8">
    <source>
        <dbReference type="ARBA" id="ARBA00048174"/>
    </source>
</evidence>
<protein>
    <recommendedName>
        <fullName evidence="10">Probable inosine/xanthosine triphosphatase</fullName>
        <shortName evidence="10">ITPase/XTPase</shortName>
        <ecNumber evidence="10">3.6.1.73</ecNumber>
    </recommendedName>
    <alternativeName>
        <fullName evidence="10">Non-canonical purine NTP phosphatase</fullName>
    </alternativeName>
    <alternativeName>
        <fullName evidence="10">Non-standard purine NTP phosphatase</fullName>
    </alternativeName>
    <alternativeName>
        <fullName evidence="10">Nucleoside-triphosphate phosphatase</fullName>
        <shortName evidence="10">NTPase</shortName>
    </alternativeName>
</protein>
<organism evidence="12 13">
    <name type="scientific">Virgibacillus natechei</name>
    <dbReference type="NCBI Taxonomy" id="1216297"/>
    <lineage>
        <taxon>Bacteria</taxon>
        <taxon>Bacillati</taxon>
        <taxon>Bacillota</taxon>
        <taxon>Bacilli</taxon>
        <taxon>Bacillales</taxon>
        <taxon>Bacillaceae</taxon>
        <taxon>Virgibacillus</taxon>
    </lineage>
</organism>
<evidence type="ECO:0000256" key="1">
    <source>
        <dbReference type="ARBA" id="ARBA00001936"/>
    </source>
</evidence>
<dbReference type="HAMAP" id="MF_00648">
    <property type="entry name" value="Non_canon_purine_NTPase_YjjX"/>
    <property type="match status" value="1"/>
</dbReference>
<keyword evidence="6 10" id="KW-0546">Nucleotide metabolism</keyword>
<evidence type="ECO:0000256" key="10">
    <source>
        <dbReference type="HAMAP-Rule" id="MF_00648"/>
    </source>
</evidence>
<accession>A0ABS4IDB4</accession>
<feature type="domain" description="Non-canonical purine NTP phosphatase/PRRC1" evidence="11">
    <location>
        <begin position="6"/>
        <end position="155"/>
    </location>
</feature>
<evidence type="ECO:0000256" key="7">
    <source>
        <dbReference type="ARBA" id="ARBA00023211"/>
    </source>
</evidence>
<dbReference type="EMBL" id="JAGGKX010000003">
    <property type="protein sequence ID" value="MBP1968929.1"/>
    <property type="molecule type" value="Genomic_DNA"/>
</dbReference>
<comment type="subunit">
    <text evidence="10">Homodimer.</text>
</comment>
<dbReference type="InterPro" id="IPR002786">
    <property type="entry name" value="Non_canon_purine_NTPase"/>
</dbReference>
<evidence type="ECO:0000256" key="9">
    <source>
        <dbReference type="ARBA" id="ARBA00048781"/>
    </source>
</evidence>
<comment type="catalytic activity">
    <reaction evidence="8 10">
        <text>ITP + H2O = IDP + phosphate + H(+)</text>
        <dbReference type="Rhea" id="RHEA:28330"/>
        <dbReference type="ChEBI" id="CHEBI:15377"/>
        <dbReference type="ChEBI" id="CHEBI:15378"/>
        <dbReference type="ChEBI" id="CHEBI:43474"/>
        <dbReference type="ChEBI" id="CHEBI:58280"/>
        <dbReference type="ChEBI" id="CHEBI:61402"/>
        <dbReference type="EC" id="3.6.1.73"/>
    </reaction>
</comment>